<keyword evidence="4 5" id="KW-0472">Membrane</keyword>
<evidence type="ECO:0000256" key="4">
    <source>
        <dbReference type="ARBA" id="ARBA00023136"/>
    </source>
</evidence>
<feature type="transmembrane region" description="Helical" evidence="5">
    <location>
        <begin position="405"/>
        <end position="428"/>
    </location>
</feature>
<evidence type="ECO:0000256" key="2">
    <source>
        <dbReference type="ARBA" id="ARBA00022692"/>
    </source>
</evidence>
<feature type="transmembrane region" description="Helical" evidence="5">
    <location>
        <begin position="435"/>
        <end position="454"/>
    </location>
</feature>
<feature type="transmembrane region" description="Helical" evidence="5">
    <location>
        <begin position="202"/>
        <end position="222"/>
    </location>
</feature>
<organism evidence="6 7">
    <name type="scientific">Acrobeloides nanus</name>
    <dbReference type="NCBI Taxonomy" id="290746"/>
    <lineage>
        <taxon>Eukaryota</taxon>
        <taxon>Metazoa</taxon>
        <taxon>Ecdysozoa</taxon>
        <taxon>Nematoda</taxon>
        <taxon>Chromadorea</taxon>
        <taxon>Rhabditida</taxon>
        <taxon>Tylenchina</taxon>
        <taxon>Cephalobomorpha</taxon>
        <taxon>Cephaloboidea</taxon>
        <taxon>Cephalobidae</taxon>
        <taxon>Acrobeloides</taxon>
    </lineage>
</organism>
<protein>
    <submittedName>
        <fullName evidence="7">Major facilitator superfamily (MFS) profile domain-containing protein</fullName>
    </submittedName>
</protein>
<evidence type="ECO:0000313" key="6">
    <source>
        <dbReference type="Proteomes" id="UP000887540"/>
    </source>
</evidence>
<keyword evidence="2 5" id="KW-0812">Transmembrane</keyword>
<feature type="transmembrane region" description="Helical" evidence="5">
    <location>
        <begin position="111"/>
        <end position="130"/>
    </location>
</feature>
<dbReference type="Proteomes" id="UP000887540">
    <property type="component" value="Unplaced"/>
</dbReference>
<dbReference type="GO" id="GO:0016020">
    <property type="term" value="C:membrane"/>
    <property type="evidence" value="ECO:0007669"/>
    <property type="project" value="UniProtKB-SubCell"/>
</dbReference>
<dbReference type="AlphaFoldDB" id="A0A914D0Q1"/>
<evidence type="ECO:0000313" key="7">
    <source>
        <dbReference type="WBParaSite" id="ACRNAN_scaffold1679.g28476.t1"/>
    </source>
</evidence>
<dbReference type="InterPro" id="IPR036259">
    <property type="entry name" value="MFS_trans_sf"/>
</dbReference>
<proteinExistence type="predicted"/>
<reference evidence="7" key="1">
    <citation type="submission" date="2022-11" db="UniProtKB">
        <authorList>
            <consortium name="WormBaseParasite"/>
        </authorList>
    </citation>
    <scope>IDENTIFICATION</scope>
</reference>
<dbReference type="PANTHER" id="PTHR24064">
    <property type="entry name" value="SOLUTE CARRIER FAMILY 22 MEMBER"/>
    <property type="match status" value="1"/>
</dbReference>
<dbReference type="Pfam" id="PF00083">
    <property type="entry name" value="Sugar_tr"/>
    <property type="match status" value="1"/>
</dbReference>
<feature type="transmembrane region" description="Helical" evidence="5">
    <location>
        <begin position="166"/>
        <end position="190"/>
    </location>
</feature>
<feature type="transmembrane region" description="Helical" evidence="5">
    <location>
        <begin position="313"/>
        <end position="334"/>
    </location>
</feature>
<name>A0A914D0Q1_9BILA</name>
<keyword evidence="3 5" id="KW-1133">Transmembrane helix</keyword>
<feature type="transmembrane region" description="Helical" evidence="5">
    <location>
        <begin position="474"/>
        <end position="492"/>
    </location>
</feature>
<dbReference type="GO" id="GO:0022857">
    <property type="term" value="F:transmembrane transporter activity"/>
    <property type="evidence" value="ECO:0007669"/>
    <property type="project" value="InterPro"/>
</dbReference>
<accession>A0A914D0Q1</accession>
<feature type="transmembrane region" description="Helical" evidence="5">
    <location>
        <begin position="378"/>
        <end position="399"/>
    </location>
</feature>
<dbReference type="Gene3D" id="1.20.1250.20">
    <property type="entry name" value="MFS general substrate transporter like domains"/>
    <property type="match status" value="1"/>
</dbReference>
<feature type="transmembrane region" description="Helical" evidence="5">
    <location>
        <begin position="228"/>
        <end position="245"/>
    </location>
</feature>
<dbReference type="SUPFAM" id="SSF103473">
    <property type="entry name" value="MFS general substrate transporter"/>
    <property type="match status" value="1"/>
</dbReference>
<evidence type="ECO:0000256" key="5">
    <source>
        <dbReference type="SAM" id="Phobius"/>
    </source>
</evidence>
<dbReference type="InterPro" id="IPR005828">
    <property type="entry name" value="MFS_sugar_transport-like"/>
</dbReference>
<sequence length="543" mass="60703">MNEKTKLPKSLDEIYKSINSYGYYQLFFLITIQWSSITAAGNMAAGFFSLGGLIPTYICSDEDYEFELDAKQIRNDSSAACLMIRNCSNLTTKNAWYSMYEEFGWVCESDLLRTTIATLMPFVSFLSLSVSGHLTDYFGRKWLMVFGFTVDLLCDFGKAFTPNFEVYIILNVIGALAGTVHVGATFSLTVESVHSKYRLIQGFGFQFSLGFMLAGLSCYLTGNWRTHLLVMNFLSIPVLLMMLKLEESPRFLIQQKKYDQAAAAINRIARFNRRSHIQYTPDDLREIQLAAPGKKQESTKKYTFIDLFSNWRLTSYAISQIVTGFTMNVVNGVMFFNIQDLAGNPFLNIALMGALRLWTPFAGVALENGAKNFGRKKLLVISQGIVAFCFIAMFSIALADLSDSLRIFGTAAALIGYALETGLVWIVYKLYTTELFPTVIRTIALNTFSSTSLFGSMLSPQLVYLKTYWSPAPFSGAAISSGLSVLLAALLLPETQFVALPDTIAEATKREELPIEDDDKESQDNIKPLYAKDVEQNESLLVD</sequence>
<dbReference type="WBParaSite" id="ACRNAN_scaffold1679.g28476.t1">
    <property type="protein sequence ID" value="ACRNAN_scaffold1679.g28476.t1"/>
    <property type="gene ID" value="ACRNAN_scaffold1679.g28476"/>
</dbReference>
<evidence type="ECO:0000256" key="3">
    <source>
        <dbReference type="ARBA" id="ARBA00022989"/>
    </source>
</evidence>
<feature type="transmembrane region" description="Helical" evidence="5">
    <location>
        <begin position="21"/>
        <end position="45"/>
    </location>
</feature>
<keyword evidence="6" id="KW-1185">Reference proteome</keyword>
<evidence type="ECO:0000256" key="1">
    <source>
        <dbReference type="ARBA" id="ARBA00004141"/>
    </source>
</evidence>
<comment type="subcellular location">
    <subcellularLocation>
        <location evidence="1">Membrane</location>
        <topology evidence="1">Multi-pass membrane protein</topology>
    </subcellularLocation>
</comment>